<dbReference type="SUPFAM" id="SSF52047">
    <property type="entry name" value="RNI-like"/>
    <property type="match status" value="1"/>
</dbReference>
<accession>A0A8H8RZI2</accession>
<name>A0A8H8RZI2_9HELO</name>
<comment type="caution">
    <text evidence="2">The sequence shown here is derived from an EMBL/GenBank/DDBJ whole genome shotgun (WGS) entry which is preliminary data.</text>
</comment>
<evidence type="ECO:0000313" key="2">
    <source>
        <dbReference type="EMBL" id="TVY43784.1"/>
    </source>
</evidence>
<sequence>MTWESVPSSRFSDLNKEIGSAFTTPTYGWLPFIKNLQRAFYYFGRASRKQKKKKHQESREILGKLPVALGNLLKLEHFGLGIDGWESKYDGYGPGSAPEIDLQLLASTIHNVATGISTLSLLTSLQLALPCTHDFVKLFNIVPVAVFSGLRYLDMQITDATGPGGSKDYLTWADEDDDNDGNFPFSNLQQQYPNVEHAHILFNIVEKCGNLKHLRIAGTQFLDGNLLHWTPASFGLQTVELSRVKISSENLIKLLSPGEGMVLQSSLLSDVLLDGVDLTAGAWASVFEHLSLCSKLSYLSPENLSYTRDGESSDFMELPPRPWEDCGNLWSQNEEDEEELKRLVKILVKRAGGKDKYPNEGMEQCMLHEDDYDDDSDSNSNH</sequence>
<proteinExistence type="predicted"/>
<dbReference type="EMBL" id="QGMJ01000056">
    <property type="protein sequence ID" value="TVY43784.1"/>
    <property type="molecule type" value="Genomic_DNA"/>
</dbReference>
<protein>
    <submittedName>
        <fullName evidence="2">Uncharacterized protein</fullName>
    </submittedName>
</protein>
<evidence type="ECO:0000313" key="3">
    <source>
        <dbReference type="Proteomes" id="UP000462212"/>
    </source>
</evidence>
<evidence type="ECO:0000256" key="1">
    <source>
        <dbReference type="SAM" id="MobiDB-lite"/>
    </source>
</evidence>
<dbReference type="AlphaFoldDB" id="A0A8H8RZI2"/>
<feature type="region of interest" description="Disordered" evidence="1">
    <location>
        <begin position="353"/>
        <end position="382"/>
    </location>
</feature>
<reference evidence="2 3" key="1">
    <citation type="submission" date="2018-05" db="EMBL/GenBank/DDBJ databases">
        <title>Genome sequencing and assembly of the regulated plant pathogen Lachnellula willkommii and related sister species for the development of diagnostic species identification markers.</title>
        <authorList>
            <person name="Giroux E."/>
            <person name="Bilodeau G."/>
        </authorList>
    </citation>
    <scope>NUCLEOTIDE SEQUENCE [LARGE SCALE GENOMIC DNA]</scope>
    <source>
        <strain evidence="2 3">CBS 197.66</strain>
    </source>
</reference>
<keyword evidence="3" id="KW-1185">Reference proteome</keyword>
<dbReference type="Gene3D" id="3.80.10.10">
    <property type="entry name" value="Ribonuclease Inhibitor"/>
    <property type="match status" value="1"/>
</dbReference>
<dbReference type="InterPro" id="IPR032675">
    <property type="entry name" value="LRR_dom_sf"/>
</dbReference>
<dbReference type="OrthoDB" id="3799527at2759"/>
<gene>
    <name evidence="2" type="ORF">LSUB1_G003483</name>
</gene>
<dbReference type="Proteomes" id="UP000462212">
    <property type="component" value="Unassembled WGS sequence"/>
</dbReference>
<organism evidence="2 3">
    <name type="scientific">Lachnellula subtilissima</name>
    <dbReference type="NCBI Taxonomy" id="602034"/>
    <lineage>
        <taxon>Eukaryota</taxon>
        <taxon>Fungi</taxon>
        <taxon>Dikarya</taxon>
        <taxon>Ascomycota</taxon>
        <taxon>Pezizomycotina</taxon>
        <taxon>Leotiomycetes</taxon>
        <taxon>Helotiales</taxon>
        <taxon>Lachnaceae</taxon>
        <taxon>Lachnellula</taxon>
    </lineage>
</organism>
<feature type="compositionally biased region" description="Acidic residues" evidence="1">
    <location>
        <begin position="370"/>
        <end position="382"/>
    </location>
</feature>